<dbReference type="InterPro" id="IPR035642">
    <property type="entry name" value="MraZ_N"/>
</dbReference>
<dbReference type="PANTHER" id="PTHR34701:SF1">
    <property type="entry name" value="TRANSCRIPTIONAL REGULATOR MRAZ"/>
    <property type="match status" value="1"/>
</dbReference>
<dbReference type="InterPro" id="IPR035644">
    <property type="entry name" value="MraZ_C"/>
</dbReference>
<evidence type="ECO:0000256" key="2">
    <source>
        <dbReference type="ARBA" id="ARBA00022490"/>
    </source>
</evidence>
<keyword evidence="5" id="KW-0238">DNA-binding</keyword>
<dbReference type="HAMAP" id="MF_01008">
    <property type="entry name" value="MraZ"/>
    <property type="match status" value="1"/>
</dbReference>
<protein>
    <recommendedName>
        <fullName evidence="1">Transcriptional regulator MraZ</fullName>
    </recommendedName>
</protein>
<dbReference type="PROSITE" id="PS51740">
    <property type="entry name" value="SPOVT_ABRB"/>
    <property type="match status" value="2"/>
</dbReference>
<evidence type="ECO:0000256" key="3">
    <source>
        <dbReference type="ARBA" id="ARBA00022737"/>
    </source>
</evidence>
<evidence type="ECO:0000256" key="5">
    <source>
        <dbReference type="ARBA" id="ARBA00023125"/>
    </source>
</evidence>
<evidence type="ECO:0000256" key="1">
    <source>
        <dbReference type="ARBA" id="ARBA00013860"/>
    </source>
</evidence>
<dbReference type="CDD" id="cd16321">
    <property type="entry name" value="MraZ_C"/>
    <property type="match status" value="1"/>
</dbReference>
<proteinExistence type="inferred from homology"/>
<keyword evidence="8" id="KW-0131">Cell cycle</keyword>
<keyword evidence="3" id="KW-0677">Repeat</keyword>
<organism evidence="8">
    <name type="scientific">human gut metagenome</name>
    <dbReference type="NCBI Taxonomy" id="408170"/>
    <lineage>
        <taxon>unclassified sequences</taxon>
        <taxon>metagenomes</taxon>
        <taxon>organismal metagenomes</taxon>
    </lineage>
</organism>
<dbReference type="GO" id="GO:0000976">
    <property type="term" value="F:transcription cis-regulatory region binding"/>
    <property type="evidence" value="ECO:0007669"/>
    <property type="project" value="TreeGrafter"/>
</dbReference>
<dbReference type="InterPro" id="IPR038619">
    <property type="entry name" value="MraZ_sf"/>
</dbReference>
<dbReference type="InterPro" id="IPR003444">
    <property type="entry name" value="MraZ"/>
</dbReference>
<dbReference type="NCBIfam" id="TIGR00242">
    <property type="entry name" value="division/cell wall cluster transcriptional repressor MraZ"/>
    <property type="match status" value="1"/>
</dbReference>
<evidence type="ECO:0000259" key="7">
    <source>
        <dbReference type="PROSITE" id="PS51740"/>
    </source>
</evidence>
<feature type="domain" description="SpoVT-AbrB" evidence="7">
    <location>
        <begin position="5"/>
        <end position="47"/>
    </location>
</feature>
<accession>K1SYZ5</accession>
<dbReference type="InterPro" id="IPR020603">
    <property type="entry name" value="MraZ_dom"/>
</dbReference>
<feature type="domain" description="SpoVT-AbrB" evidence="7">
    <location>
        <begin position="74"/>
        <end position="117"/>
    </location>
</feature>
<dbReference type="PANTHER" id="PTHR34701">
    <property type="entry name" value="TRANSCRIPTIONAL REGULATOR MRAZ"/>
    <property type="match status" value="1"/>
</dbReference>
<gene>
    <name evidence="8" type="ORF">OBE_06230</name>
</gene>
<dbReference type="Gene3D" id="3.40.1550.20">
    <property type="entry name" value="Transcriptional regulator MraZ domain"/>
    <property type="match status" value="1"/>
</dbReference>
<feature type="non-terminal residue" evidence="8">
    <location>
        <position position="119"/>
    </location>
</feature>
<keyword evidence="4" id="KW-0805">Transcription regulation</keyword>
<evidence type="ECO:0000256" key="4">
    <source>
        <dbReference type="ARBA" id="ARBA00023015"/>
    </source>
</evidence>
<evidence type="ECO:0000313" key="8">
    <source>
        <dbReference type="EMBL" id="EKC65887.1"/>
    </source>
</evidence>
<dbReference type="GO" id="GO:2000143">
    <property type="term" value="P:negative regulation of DNA-templated transcription initiation"/>
    <property type="evidence" value="ECO:0007669"/>
    <property type="project" value="TreeGrafter"/>
</dbReference>
<dbReference type="EMBL" id="AJWZ01004276">
    <property type="protein sequence ID" value="EKC65887.1"/>
    <property type="molecule type" value="Genomic_DNA"/>
</dbReference>
<dbReference type="GO" id="GO:0051301">
    <property type="term" value="P:cell division"/>
    <property type="evidence" value="ECO:0007669"/>
    <property type="project" value="UniProtKB-KW"/>
</dbReference>
<keyword evidence="2" id="KW-0963">Cytoplasm</keyword>
<comment type="caution">
    <text evidence="8">The sequence shown here is derived from an EMBL/GenBank/DDBJ whole genome shotgun (WGS) entry which is preliminary data.</text>
</comment>
<name>K1SYZ5_9ZZZZ</name>
<dbReference type="InterPro" id="IPR007159">
    <property type="entry name" value="SpoVT-AbrB_dom"/>
</dbReference>
<dbReference type="Pfam" id="PF02381">
    <property type="entry name" value="MraZ"/>
    <property type="match status" value="2"/>
</dbReference>
<sequence length="119" mass="13731">MFMGQYDYAVDAKGRLNFPAKFRDGMGETFIVTRWLDHCLAAFPPEEFEKVAQRIAEKGMVKGRNVSRMLYSSAVEVTPDKQGRIQLPAKLREYANLDHDVSVIGNRNFAEIWNTQDWE</sequence>
<dbReference type="AlphaFoldDB" id="K1SYZ5"/>
<dbReference type="GO" id="GO:0003700">
    <property type="term" value="F:DNA-binding transcription factor activity"/>
    <property type="evidence" value="ECO:0007669"/>
    <property type="project" value="InterPro"/>
</dbReference>
<dbReference type="CDD" id="cd16320">
    <property type="entry name" value="MraZ_N"/>
    <property type="match status" value="1"/>
</dbReference>
<keyword evidence="8" id="KW-0132">Cell division</keyword>
<dbReference type="SUPFAM" id="SSF89447">
    <property type="entry name" value="AbrB/MazE/MraZ-like"/>
    <property type="match status" value="1"/>
</dbReference>
<evidence type="ECO:0000256" key="6">
    <source>
        <dbReference type="ARBA" id="ARBA00023163"/>
    </source>
</evidence>
<dbReference type="InterPro" id="IPR037914">
    <property type="entry name" value="SpoVT-AbrB_sf"/>
</dbReference>
<keyword evidence="6" id="KW-0804">Transcription</keyword>
<reference evidence="8" key="1">
    <citation type="journal article" date="2013" name="Environ. Microbiol.">
        <title>Microbiota from the distal guts of lean and obese adolescents exhibit partial functional redundancy besides clear differences in community structure.</title>
        <authorList>
            <person name="Ferrer M."/>
            <person name="Ruiz A."/>
            <person name="Lanza F."/>
            <person name="Haange S.B."/>
            <person name="Oberbach A."/>
            <person name="Till H."/>
            <person name="Bargiela R."/>
            <person name="Campoy C."/>
            <person name="Segura M.T."/>
            <person name="Richter M."/>
            <person name="von Bergen M."/>
            <person name="Seifert J."/>
            <person name="Suarez A."/>
        </authorList>
    </citation>
    <scope>NUCLEOTIDE SEQUENCE</scope>
</reference>